<dbReference type="SUPFAM" id="SSF57667">
    <property type="entry name" value="beta-beta-alpha zinc fingers"/>
    <property type="match status" value="1"/>
</dbReference>
<evidence type="ECO:0000256" key="4">
    <source>
        <dbReference type="ARBA" id="ARBA00022833"/>
    </source>
</evidence>
<dbReference type="Gene3D" id="3.30.160.60">
    <property type="entry name" value="Classic Zinc Finger"/>
    <property type="match status" value="1"/>
</dbReference>
<keyword evidence="5" id="KW-0805">Transcription regulation</keyword>
<keyword evidence="6" id="KW-0804">Transcription</keyword>
<comment type="subcellular location">
    <subcellularLocation>
        <location evidence="1">Nucleus</location>
    </subcellularLocation>
</comment>
<evidence type="ECO:0000256" key="6">
    <source>
        <dbReference type="ARBA" id="ARBA00023163"/>
    </source>
</evidence>
<feature type="region of interest" description="Disordered" evidence="9">
    <location>
        <begin position="158"/>
        <end position="182"/>
    </location>
</feature>
<evidence type="ECO:0000256" key="3">
    <source>
        <dbReference type="ARBA" id="ARBA00022771"/>
    </source>
</evidence>
<keyword evidence="4" id="KW-0862">Zinc</keyword>
<evidence type="ECO:0000256" key="8">
    <source>
        <dbReference type="PROSITE-ProRule" id="PRU00042"/>
    </source>
</evidence>
<evidence type="ECO:0000256" key="2">
    <source>
        <dbReference type="ARBA" id="ARBA00022723"/>
    </source>
</evidence>
<evidence type="ECO:0000256" key="1">
    <source>
        <dbReference type="ARBA" id="ARBA00004123"/>
    </source>
</evidence>
<sequence length="182" mass="20440">MEQMSASIREKAEHIRADASMKKSYSCSFCKRDFLNAQALGGHMNVHRKDRAKLMMQSLDDESDDVVPEKNEDDPAVGGGDDDDIHGHAEYSGCREEASGPKKSACVTVSREDRGVLEQLKSTEKQQKEDGPLEEKRMDDELKRGRSLFPLELDLELRLGHEPPPPHSQPSEVRAKKLDLLI</sequence>
<organism evidence="11 12">
    <name type="scientific">Trapa natans</name>
    <name type="common">Water chestnut</name>
    <dbReference type="NCBI Taxonomy" id="22666"/>
    <lineage>
        <taxon>Eukaryota</taxon>
        <taxon>Viridiplantae</taxon>
        <taxon>Streptophyta</taxon>
        <taxon>Embryophyta</taxon>
        <taxon>Tracheophyta</taxon>
        <taxon>Spermatophyta</taxon>
        <taxon>Magnoliopsida</taxon>
        <taxon>eudicotyledons</taxon>
        <taxon>Gunneridae</taxon>
        <taxon>Pentapetalae</taxon>
        <taxon>rosids</taxon>
        <taxon>malvids</taxon>
        <taxon>Myrtales</taxon>
        <taxon>Lythraceae</taxon>
        <taxon>Trapa</taxon>
    </lineage>
</organism>
<feature type="compositionally biased region" description="Acidic residues" evidence="9">
    <location>
        <begin position="59"/>
        <end position="84"/>
    </location>
</feature>
<feature type="compositionally biased region" description="Basic and acidic residues" evidence="9">
    <location>
        <begin position="110"/>
        <end position="144"/>
    </location>
</feature>
<feature type="compositionally biased region" description="Basic and acidic residues" evidence="9">
    <location>
        <begin position="85"/>
        <end position="100"/>
    </location>
</feature>
<dbReference type="PANTHER" id="PTHR45801">
    <property type="entry name" value="OS07G0101800 PROTEIN"/>
    <property type="match status" value="1"/>
</dbReference>
<dbReference type="EMBL" id="JAXQNO010000006">
    <property type="protein sequence ID" value="KAK4795870.1"/>
    <property type="molecule type" value="Genomic_DNA"/>
</dbReference>
<keyword evidence="12" id="KW-1185">Reference proteome</keyword>
<dbReference type="Proteomes" id="UP001346149">
    <property type="component" value="Unassembled WGS sequence"/>
</dbReference>
<accession>A0AAN7LZB2</accession>
<dbReference type="PANTHER" id="PTHR45801:SF111">
    <property type="entry name" value="C2H2 AND C2HC ZINC FINGERS SUPERFAMILY PROTEIN"/>
    <property type="match status" value="1"/>
</dbReference>
<feature type="region of interest" description="Disordered" evidence="9">
    <location>
        <begin position="57"/>
        <end position="146"/>
    </location>
</feature>
<evidence type="ECO:0000313" key="11">
    <source>
        <dbReference type="EMBL" id="KAK4795870.1"/>
    </source>
</evidence>
<reference evidence="11 12" key="1">
    <citation type="journal article" date="2023" name="Hortic Res">
        <title>Pangenome of water caltrop reveals structural variations and asymmetric subgenome divergence after allopolyploidization.</title>
        <authorList>
            <person name="Zhang X."/>
            <person name="Chen Y."/>
            <person name="Wang L."/>
            <person name="Yuan Y."/>
            <person name="Fang M."/>
            <person name="Shi L."/>
            <person name="Lu R."/>
            <person name="Comes H.P."/>
            <person name="Ma Y."/>
            <person name="Chen Y."/>
            <person name="Huang G."/>
            <person name="Zhou Y."/>
            <person name="Zheng Z."/>
            <person name="Qiu Y."/>
        </authorList>
    </citation>
    <scope>NUCLEOTIDE SEQUENCE [LARGE SCALE GENOMIC DNA]</scope>
    <source>
        <strain evidence="11">F231</strain>
    </source>
</reference>
<proteinExistence type="predicted"/>
<gene>
    <name evidence="11" type="ORF">SAY86_028196</name>
</gene>
<keyword evidence="3 8" id="KW-0863">Zinc-finger</keyword>
<dbReference type="InterPro" id="IPR052426">
    <property type="entry name" value="Plant_dev_regulator"/>
</dbReference>
<name>A0AAN7LZB2_TRANT</name>
<comment type="caution">
    <text evidence="11">The sequence shown here is derived from an EMBL/GenBank/DDBJ whole genome shotgun (WGS) entry which is preliminary data.</text>
</comment>
<feature type="compositionally biased region" description="Basic and acidic residues" evidence="9">
    <location>
        <begin position="173"/>
        <end position="182"/>
    </location>
</feature>
<protein>
    <recommendedName>
        <fullName evidence="10">C2H2-type domain-containing protein</fullName>
    </recommendedName>
</protein>
<dbReference type="GO" id="GO:0008270">
    <property type="term" value="F:zinc ion binding"/>
    <property type="evidence" value="ECO:0007669"/>
    <property type="project" value="UniProtKB-KW"/>
</dbReference>
<keyword evidence="7" id="KW-0539">Nucleus</keyword>
<dbReference type="PROSITE" id="PS50157">
    <property type="entry name" value="ZINC_FINGER_C2H2_2"/>
    <property type="match status" value="1"/>
</dbReference>
<evidence type="ECO:0000313" key="12">
    <source>
        <dbReference type="Proteomes" id="UP001346149"/>
    </source>
</evidence>
<dbReference type="InterPro" id="IPR036236">
    <property type="entry name" value="Znf_C2H2_sf"/>
</dbReference>
<feature type="domain" description="C2H2-type" evidence="10">
    <location>
        <begin position="25"/>
        <end position="52"/>
    </location>
</feature>
<dbReference type="AlphaFoldDB" id="A0AAN7LZB2"/>
<evidence type="ECO:0000256" key="7">
    <source>
        <dbReference type="ARBA" id="ARBA00023242"/>
    </source>
</evidence>
<evidence type="ECO:0000256" key="9">
    <source>
        <dbReference type="SAM" id="MobiDB-lite"/>
    </source>
</evidence>
<keyword evidence="2" id="KW-0479">Metal-binding</keyword>
<dbReference type="PROSITE" id="PS00028">
    <property type="entry name" value="ZINC_FINGER_C2H2_1"/>
    <property type="match status" value="1"/>
</dbReference>
<dbReference type="GO" id="GO:0005634">
    <property type="term" value="C:nucleus"/>
    <property type="evidence" value="ECO:0007669"/>
    <property type="project" value="UniProtKB-SubCell"/>
</dbReference>
<dbReference type="InterPro" id="IPR013087">
    <property type="entry name" value="Znf_C2H2_type"/>
</dbReference>
<evidence type="ECO:0000259" key="10">
    <source>
        <dbReference type="PROSITE" id="PS50157"/>
    </source>
</evidence>
<evidence type="ECO:0000256" key="5">
    <source>
        <dbReference type="ARBA" id="ARBA00023015"/>
    </source>
</evidence>